<dbReference type="Gene3D" id="1.20.120.740">
    <property type="entry name" value="YgfB uncharacterised protein family UPF0149, PF03695"/>
    <property type="match status" value="1"/>
</dbReference>
<dbReference type="Gene3D" id="3.10.450.50">
    <property type="match status" value="1"/>
</dbReference>
<dbReference type="NCBIfam" id="TIGR02292">
    <property type="entry name" value="ygfB_yecA"/>
    <property type="match status" value="1"/>
</dbReference>
<dbReference type="InterPro" id="IPR011978">
    <property type="entry name" value="YgfB-like"/>
</dbReference>
<name>A0A6L5QGP3_9BURK</name>
<protein>
    <submittedName>
        <fullName evidence="1">UPF0149 family protein</fullName>
    </submittedName>
</protein>
<dbReference type="InterPro" id="IPR004027">
    <property type="entry name" value="SEC_C_motif"/>
</dbReference>
<dbReference type="Pfam" id="PF03695">
    <property type="entry name" value="UPF0149"/>
    <property type="match status" value="1"/>
</dbReference>
<sequence length="181" mass="19270">MSNTTPLNDDEYEQLDDLLAAIGPQAMDVARLEGLLTALAVGPAEVAQEAWLPLVWGGAEGNAEAAALVLRHHAYMQTWMRKEPASFEPIYECGGNWTADAWCAGFLAGVALNHEAWAPLRASQPALLAPFQSPVKAAKVTPAVVQINAFFHAPQARPAKVGRNDPCPCGSGQKHKKCCGA</sequence>
<accession>A0A6L5QGP3</accession>
<dbReference type="AlphaFoldDB" id="A0A6L5QGP3"/>
<dbReference type="SUPFAM" id="SSF103642">
    <property type="entry name" value="Sec-C motif"/>
    <property type="match status" value="1"/>
</dbReference>
<reference evidence="1 2" key="1">
    <citation type="submission" date="2019-11" db="EMBL/GenBank/DDBJ databases">
        <title>Novel species isolated from a subtropical stream in China.</title>
        <authorList>
            <person name="Lu H."/>
        </authorList>
    </citation>
    <scope>NUCLEOTIDE SEQUENCE [LARGE SCALE GENOMIC DNA]</scope>
    <source>
        <strain evidence="1 2">FT25W</strain>
    </source>
</reference>
<comment type="caution">
    <text evidence="1">The sequence shown here is derived from an EMBL/GenBank/DDBJ whole genome shotgun (WGS) entry which is preliminary data.</text>
</comment>
<organism evidence="1 2">
    <name type="scientific">Duganella alba</name>
    <dbReference type="NCBI Taxonomy" id="2666081"/>
    <lineage>
        <taxon>Bacteria</taxon>
        <taxon>Pseudomonadati</taxon>
        <taxon>Pseudomonadota</taxon>
        <taxon>Betaproteobacteria</taxon>
        <taxon>Burkholderiales</taxon>
        <taxon>Oxalobacteraceae</taxon>
        <taxon>Telluria group</taxon>
        <taxon>Duganella</taxon>
    </lineage>
</organism>
<evidence type="ECO:0000313" key="2">
    <source>
        <dbReference type="Proteomes" id="UP000481037"/>
    </source>
</evidence>
<dbReference type="EMBL" id="WKJM01000010">
    <property type="protein sequence ID" value="MRX08835.1"/>
    <property type="molecule type" value="Genomic_DNA"/>
</dbReference>
<dbReference type="Proteomes" id="UP000481037">
    <property type="component" value="Unassembled WGS sequence"/>
</dbReference>
<proteinExistence type="predicted"/>
<dbReference type="Pfam" id="PF02810">
    <property type="entry name" value="SEC-C"/>
    <property type="match status" value="1"/>
</dbReference>
<evidence type="ECO:0000313" key="1">
    <source>
        <dbReference type="EMBL" id="MRX08835.1"/>
    </source>
</evidence>
<dbReference type="RefSeq" id="WP_154368461.1">
    <property type="nucleotide sequence ID" value="NZ_WKJM01000010.1"/>
</dbReference>
<dbReference type="InterPro" id="IPR036255">
    <property type="entry name" value="YgfB-like_sf"/>
</dbReference>
<dbReference type="SUPFAM" id="SSF101327">
    <property type="entry name" value="YgfB-like"/>
    <property type="match status" value="1"/>
</dbReference>
<gene>
    <name evidence="1" type="ORF">GJ697_13400</name>
</gene>
<keyword evidence="2" id="KW-1185">Reference proteome</keyword>